<protein>
    <recommendedName>
        <fullName evidence="6">Diguanylate cyclase (GGDEF) domain-containing protein</fullName>
    </recommendedName>
</protein>
<reference evidence="4" key="1">
    <citation type="journal article" date="2014" name="Int. J. Syst. Evol. Microbiol.">
        <title>Complete genome sequence of Corynebacterium casei LMG S-19264T (=DSM 44701T), isolated from a smear-ripened cheese.</title>
        <authorList>
            <consortium name="US DOE Joint Genome Institute (JGI-PGF)"/>
            <person name="Walter F."/>
            <person name="Albersmeier A."/>
            <person name="Kalinowski J."/>
            <person name="Ruckert C."/>
        </authorList>
    </citation>
    <scope>NUCLEOTIDE SEQUENCE</scope>
    <source>
        <strain evidence="4">JCM 13306</strain>
    </source>
</reference>
<dbReference type="Gene3D" id="3.30.70.270">
    <property type="match status" value="1"/>
</dbReference>
<dbReference type="SMART" id="SM00052">
    <property type="entry name" value="EAL"/>
    <property type="match status" value="1"/>
</dbReference>
<dbReference type="InterPro" id="IPR035919">
    <property type="entry name" value="EAL_sf"/>
</dbReference>
<dbReference type="Gene3D" id="3.20.20.450">
    <property type="entry name" value="EAL domain"/>
    <property type="match status" value="1"/>
</dbReference>
<feature type="transmembrane region" description="Helical" evidence="1">
    <location>
        <begin position="20"/>
        <end position="38"/>
    </location>
</feature>
<dbReference type="InterPro" id="IPR043128">
    <property type="entry name" value="Rev_trsase/Diguanyl_cyclase"/>
</dbReference>
<dbReference type="SUPFAM" id="SSF55073">
    <property type="entry name" value="Nucleotide cyclase"/>
    <property type="match status" value="1"/>
</dbReference>
<dbReference type="CDD" id="cd01948">
    <property type="entry name" value="EAL"/>
    <property type="match status" value="1"/>
</dbReference>
<feature type="domain" description="GGDEF" evidence="3">
    <location>
        <begin position="84"/>
        <end position="218"/>
    </location>
</feature>
<dbReference type="EMBL" id="BNBA01000002">
    <property type="protein sequence ID" value="GHH47529.1"/>
    <property type="molecule type" value="Genomic_DNA"/>
</dbReference>
<dbReference type="PROSITE" id="PS50887">
    <property type="entry name" value="GGDEF"/>
    <property type="match status" value="1"/>
</dbReference>
<dbReference type="InterPro" id="IPR029787">
    <property type="entry name" value="Nucleotide_cyclase"/>
</dbReference>
<comment type="caution">
    <text evidence="4">The sequence shown here is derived from an EMBL/GenBank/DDBJ whole genome shotgun (WGS) entry which is preliminary data.</text>
</comment>
<accession>A0A919KH43</accession>
<name>A0A919KH43_9XANT</name>
<keyword evidence="5" id="KW-1185">Reference proteome</keyword>
<dbReference type="PANTHER" id="PTHR33121:SF70">
    <property type="entry name" value="SIGNALING PROTEIN YKOW"/>
    <property type="match status" value="1"/>
</dbReference>
<dbReference type="PANTHER" id="PTHR33121">
    <property type="entry name" value="CYCLIC DI-GMP PHOSPHODIESTERASE PDEF"/>
    <property type="match status" value="1"/>
</dbReference>
<dbReference type="InterPro" id="IPR050706">
    <property type="entry name" value="Cyclic-di-GMP_PDE-like"/>
</dbReference>
<dbReference type="Pfam" id="PF00990">
    <property type="entry name" value="GGDEF"/>
    <property type="match status" value="1"/>
</dbReference>
<dbReference type="InterPro" id="IPR000160">
    <property type="entry name" value="GGDEF_dom"/>
</dbReference>
<proteinExistence type="predicted"/>
<evidence type="ECO:0000259" key="2">
    <source>
        <dbReference type="PROSITE" id="PS50883"/>
    </source>
</evidence>
<dbReference type="PROSITE" id="PS50883">
    <property type="entry name" value="EAL"/>
    <property type="match status" value="1"/>
</dbReference>
<dbReference type="Proteomes" id="UP000623958">
    <property type="component" value="Unassembled WGS sequence"/>
</dbReference>
<dbReference type="RefSeq" id="WP_434028448.1">
    <property type="nucleotide sequence ID" value="NZ_BNBA01000002.1"/>
</dbReference>
<evidence type="ECO:0000313" key="4">
    <source>
        <dbReference type="EMBL" id="GHH47529.1"/>
    </source>
</evidence>
<dbReference type="SMART" id="SM00267">
    <property type="entry name" value="GGDEF"/>
    <property type="match status" value="1"/>
</dbReference>
<sequence length="491" mass="53969">MLPACVVVGSAAPMPALPAWTAALAVACAGLVGGWLWLSRRGHRRAHRATERAMQHLARHDALTGLPNRAVLSERLEQALGRGARLAVLFLDLDRFKDINDSMGHGAGDRVLRLVAERLRQAMPREATIARFGGDEFAIVLEDLAHTEEAEQAARRLLAGFEGPFVLDEARAVAISPSIGISLFPDHARRPDPLVESAEAAMYRAKAAGRRTYRLHSPPMDEGARQRALLTNALRRLRIEDELRLVYQPRYSLREDRIVGFEALMRWDSPEFGSVSPDRFIPLAEQTGLIVAFGEWALRQACLRLQQWAQRGIDNIAMSVNISAVQLDHGHLPATLERILHETGVAPGRLELELTESAALDDAPGNAGALRALRELGVGLAIDDFGTGYSSLAYLKRLPVDTLKIDQEFIVDLNRDPDDRAITSTIIAMARALSLKVVAEGVEDSAQLDFLRRHGCDEIQGYLVSPALEPEACEILLRRKPLVGQVEPLPS</sequence>
<dbReference type="InterPro" id="IPR001633">
    <property type="entry name" value="EAL_dom"/>
</dbReference>
<dbReference type="NCBIfam" id="TIGR00254">
    <property type="entry name" value="GGDEF"/>
    <property type="match status" value="1"/>
</dbReference>
<reference evidence="4" key="2">
    <citation type="submission" date="2020-09" db="EMBL/GenBank/DDBJ databases">
        <authorList>
            <person name="Sun Q."/>
            <person name="Ohkuma M."/>
        </authorList>
    </citation>
    <scope>NUCLEOTIDE SEQUENCE</scope>
    <source>
        <strain evidence="4">JCM 13306</strain>
    </source>
</reference>
<feature type="domain" description="EAL" evidence="2">
    <location>
        <begin position="227"/>
        <end position="481"/>
    </location>
</feature>
<keyword evidence="1" id="KW-0472">Membrane</keyword>
<evidence type="ECO:0008006" key="6">
    <source>
        <dbReference type="Google" id="ProtNLM"/>
    </source>
</evidence>
<dbReference type="AlphaFoldDB" id="A0A919KH43"/>
<gene>
    <name evidence="4" type="ORF">GCM10009090_04120</name>
</gene>
<dbReference type="CDD" id="cd01949">
    <property type="entry name" value="GGDEF"/>
    <property type="match status" value="1"/>
</dbReference>
<dbReference type="SUPFAM" id="SSF141868">
    <property type="entry name" value="EAL domain-like"/>
    <property type="match status" value="1"/>
</dbReference>
<organism evidence="4 5">
    <name type="scientific">Xanthomonas boreopolis</name>
    <dbReference type="NCBI Taxonomy" id="86183"/>
    <lineage>
        <taxon>Bacteria</taxon>
        <taxon>Pseudomonadati</taxon>
        <taxon>Pseudomonadota</taxon>
        <taxon>Gammaproteobacteria</taxon>
        <taxon>Lysobacterales</taxon>
        <taxon>Lysobacteraceae</taxon>
        <taxon>Xanthomonas</taxon>
    </lineage>
</organism>
<evidence type="ECO:0000259" key="3">
    <source>
        <dbReference type="PROSITE" id="PS50887"/>
    </source>
</evidence>
<dbReference type="Pfam" id="PF00563">
    <property type="entry name" value="EAL"/>
    <property type="match status" value="1"/>
</dbReference>
<evidence type="ECO:0000256" key="1">
    <source>
        <dbReference type="SAM" id="Phobius"/>
    </source>
</evidence>
<keyword evidence="1" id="KW-1133">Transmembrane helix</keyword>
<evidence type="ECO:0000313" key="5">
    <source>
        <dbReference type="Proteomes" id="UP000623958"/>
    </source>
</evidence>
<dbReference type="GO" id="GO:0071111">
    <property type="term" value="F:cyclic-guanylate-specific phosphodiesterase activity"/>
    <property type="evidence" value="ECO:0007669"/>
    <property type="project" value="InterPro"/>
</dbReference>
<keyword evidence="1" id="KW-0812">Transmembrane</keyword>